<organism evidence="7 8">
    <name type="scientific">Allacma fusca</name>
    <dbReference type="NCBI Taxonomy" id="39272"/>
    <lineage>
        <taxon>Eukaryota</taxon>
        <taxon>Metazoa</taxon>
        <taxon>Ecdysozoa</taxon>
        <taxon>Arthropoda</taxon>
        <taxon>Hexapoda</taxon>
        <taxon>Collembola</taxon>
        <taxon>Symphypleona</taxon>
        <taxon>Sminthuridae</taxon>
        <taxon>Allacma</taxon>
    </lineage>
</organism>
<keyword evidence="3" id="KW-0677">Repeat</keyword>
<comment type="caution">
    <text evidence="7">The sequence shown here is derived from an EMBL/GenBank/DDBJ whole genome shotgun (WGS) entry which is preliminary data.</text>
</comment>
<keyword evidence="4 5" id="KW-0802">TPR repeat</keyword>
<keyword evidence="8" id="KW-1185">Reference proteome</keyword>
<dbReference type="PROSITE" id="PS50005">
    <property type="entry name" value="TPR"/>
    <property type="match status" value="1"/>
</dbReference>
<reference evidence="7" key="1">
    <citation type="submission" date="2021-06" db="EMBL/GenBank/DDBJ databases">
        <authorList>
            <person name="Hodson N. C."/>
            <person name="Mongue J. A."/>
            <person name="Jaron S. K."/>
        </authorList>
    </citation>
    <scope>NUCLEOTIDE SEQUENCE</scope>
</reference>
<protein>
    <recommendedName>
        <fullName evidence="6">AIP/AIPL N-terminal FKBP-type PPIase domain-containing protein</fullName>
    </recommendedName>
</protein>
<dbReference type="AlphaFoldDB" id="A0A8J2KXM6"/>
<dbReference type="FunFam" id="1.25.40.10:FF:000052">
    <property type="entry name" value="Aryl-hydrocarbon-interacting protein-like 1"/>
    <property type="match status" value="1"/>
</dbReference>
<evidence type="ECO:0000313" key="8">
    <source>
        <dbReference type="Proteomes" id="UP000708208"/>
    </source>
</evidence>
<dbReference type="PANTHER" id="PTHR11242:SF0">
    <property type="entry name" value="TPR_REGION DOMAIN-CONTAINING PROTEIN"/>
    <property type="match status" value="1"/>
</dbReference>
<dbReference type="EMBL" id="CAJVCH010535596">
    <property type="protein sequence ID" value="CAG7825264.1"/>
    <property type="molecule type" value="Genomic_DNA"/>
</dbReference>
<sequence>MRERLYFWTYQLEEIQGIPGSWCSLILKIRIQVVIWLKDDSVENDGKSSDRPASVTTKVIFHFETRVKDSEDVIDNTKNMKNPMELLLGRQFKLEVWESMLKTMAVGEVAKFEVPKVYVISYPIVSRALRDSQRPKDHKVEHHCCGMMNQGCGYQDLDKLLETPKDLEFIFEIVEVMNAGEYEKEAWQMTGEEKLASVPSLKEEGNVLFQKQDYKGAAAKYHEAIARIEQLALREKPGGPESMELDVLKVPLLLNYALCLMKMEDYYGAMEHFSTVLKIDPSNVKGLFRRAKCHAFVGNTNEASIDFTRAVELDSSLKTSVTEEMKKLSLQDKAHDENTKKLFQKMFNA</sequence>
<dbReference type="Proteomes" id="UP000708208">
    <property type="component" value="Unassembled WGS sequence"/>
</dbReference>
<dbReference type="PANTHER" id="PTHR11242">
    <property type="entry name" value="ARYL HYDROCARBON RECEPTOR INTERACTING PROTEIN RELATED"/>
    <property type="match status" value="1"/>
</dbReference>
<keyword evidence="2" id="KW-0963">Cytoplasm</keyword>
<gene>
    <name evidence="7" type="ORF">AFUS01_LOCUS35384</name>
</gene>
<evidence type="ECO:0000259" key="6">
    <source>
        <dbReference type="Pfam" id="PF23322"/>
    </source>
</evidence>
<accession>A0A8J2KXM6</accession>
<evidence type="ECO:0000256" key="4">
    <source>
        <dbReference type="ARBA" id="ARBA00022803"/>
    </source>
</evidence>
<dbReference type="InterPro" id="IPR039663">
    <property type="entry name" value="AIP/AIPL1/TTC9"/>
</dbReference>
<evidence type="ECO:0000313" key="7">
    <source>
        <dbReference type="EMBL" id="CAG7825264.1"/>
    </source>
</evidence>
<dbReference type="Pfam" id="PF23322">
    <property type="entry name" value="PPIase_AIP"/>
    <property type="match status" value="1"/>
</dbReference>
<dbReference type="InterPro" id="IPR019734">
    <property type="entry name" value="TPR_rpt"/>
</dbReference>
<evidence type="ECO:0000256" key="1">
    <source>
        <dbReference type="ARBA" id="ARBA00004496"/>
    </source>
</evidence>
<dbReference type="GO" id="GO:0005737">
    <property type="term" value="C:cytoplasm"/>
    <property type="evidence" value="ECO:0007669"/>
    <property type="project" value="UniProtKB-SubCell"/>
</dbReference>
<feature type="domain" description="AIP/AIPL N-terminal FKBP-type PPIase" evidence="6">
    <location>
        <begin position="56"/>
        <end position="174"/>
    </location>
</feature>
<dbReference type="OrthoDB" id="5829758at2759"/>
<evidence type="ECO:0000256" key="3">
    <source>
        <dbReference type="ARBA" id="ARBA00022737"/>
    </source>
</evidence>
<dbReference type="SMART" id="SM00028">
    <property type="entry name" value="TPR"/>
    <property type="match status" value="3"/>
</dbReference>
<feature type="repeat" description="TPR" evidence="5">
    <location>
        <begin position="250"/>
        <end position="283"/>
    </location>
</feature>
<name>A0A8J2KXM6_9HEXA</name>
<evidence type="ECO:0000256" key="5">
    <source>
        <dbReference type="PROSITE-ProRule" id="PRU00339"/>
    </source>
</evidence>
<dbReference type="InterPro" id="IPR056277">
    <property type="entry name" value="PPIase_AIP"/>
</dbReference>
<dbReference type="Pfam" id="PF13181">
    <property type="entry name" value="TPR_8"/>
    <property type="match status" value="1"/>
</dbReference>
<proteinExistence type="predicted"/>
<comment type="subcellular location">
    <subcellularLocation>
        <location evidence="1">Cytoplasm</location>
    </subcellularLocation>
</comment>
<evidence type="ECO:0000256" key="2">
    <source>
        <dbReference type="ARBA" id="ARBA00022490"/>
    </source>
</evidence>